<gene>
    <name evidence="8" type="ORF">H9968_01260</name>
</gene>
<dbReference type="PANTHER" id="PTHR37422:SF13">
    <property type="entry name" value="LIPOPOLYSACCHARIDE BIOSYNTHESIS PROTEIN PA4999-RELATED"/>
    <property type="match status" value="1"/>
</dbReference>
<evidence type="ECO:0000256" key="3">
    <source>
        <dbReference type="ARBA" id="ARBA00022989"/>
    </source>
</evidence>
<evidence type="ECO:0000256" key="1">
    <source>
        <dbReference type="ARBA" id="ARBA00004141"/>
    </source>
</evidence>
<feature type="transmembrane region" description="Helical" evidence="6">
    <location>
        <begin position="93"/>
        <end position="113"/>
    </location>
</feature>
<comment type="caution">
    <text evidence="8">The sequence shown here is derived from an EMBL/GenBank/DDBJ whole genome shotgun (WGS) entry which is preliminary data.</text>
</comment>
<dbReference type="Pfam" id="PF04932">
    <property type="entry name" value="Wzy_C"/>
    <property type="match status" value="1"/>
</dbReference>
<feature type="transmembrane region" description="Helical" evidence="6">
    <location>
        <begin position="159"/>
        <end position="179"/>
    </location>
</feature>
<feature type="transmembrane region" description="Helical" evidence="6">
    <location>
        <begin position="199"/>
        <end position="220"/>
    </location>
</feature>
<evidence type="ECO:0000256" key="5">
    <source>
        <dbReference type="SAM" id="MobiDB-lite"/>
    </source>
</evidence>
<dbReference type="AlphaFoldDB" id="A0A9D2EJI6"/>
<feature type="transmembrane region" description="Helical" evidence="6">
    <location>
        <begin position="250"/>
        <end position="267"/>
    </location>
</feature>
<accession>A0A9D2EJI6</accession>
<dbReference type="InterPro" id="IPR051533">
    <property type="entry name" value="WaaL-like"/>
</dbReference>
<feature type="domain" description="O-antigen ligase-related" evidence="7">
    <location>
        <begin position="234"/>
        <end position="372"/>
    </location>
</feature>
<name>A0A9D2EJI6_9FIRM</name>
<feature type="transmembrane region" description="Helical" evidence="6">
    <location>
        <begin position="279"/>
        <end position="297"/>
    </location>
</feature>
<dbReference type="GO" id="GO:0016874">
    <property type="term" value="F:ligase activity"/>
    <property type="evidence" value="ECO:0007669"/>
    <property type="project" value="UniProtKB-KW"/>
</dbReference>
<evidence type="ECO:0000256" key="4">
    <source>
        <dbReference type="ARBA" id="ARBA00023136"/>
    </source>
</evidence>
<dbReference type="InterPro" id="IPR007016">
    <property type="entry name" value="O-antigen_ligase-rel_domated"/>
</dbReference>
<keyword evidence="8" id="KW-0436">Ligase</keyword>
<evidence type="ECO:0000256" key="6">
    <source>
        <dbReference type="SAM" id="Phobius"/>
    </source>
</evidence>
<dbReference type="EMBL" id="DXBR01000014">
    <property type="protein sequence ID" value="HIZ38545.1"/>
    <property type="molecule type" value="Genomic_DNA"/>
</dbReference>
<feature type="transmembrane region" description="Helical" evidence="6">
    <location>
        <begin position="414"/>
        <end position="431"/>
    </location>
</feature>
<reference evidence="8" key="2">
    <citation type="submission" date="2021-04" db="EMBL/GenBank/DDBJ databases">
        <authorList>
            <person name="Gilroy R."/>
        </authorList>
    </citation>
    <scope>NUCLEOTIDE SEQUENCE</scope>
    <source>
        <strain evidence="8">CHK179-28034</strain>
    </source>
</reference>
<evidence type="ECO:0000313" key="9">
    <source>
        <dbReference type="Proteomes" id="UP000824049"/>
    </source>
</evidence>
<organism evidence="8 9">
    <name type="scientific">Candidatus Anaerobutyricum stercoris</name>
    <dbReference type="NCBI Taxonomy" id="2838457"/>
    <lineage>
        <taxon>Bacteria</taxon>
        <taxon>Bacillati</taxon>
        <taxon>Bacillota</taxon>
        <taxon>Clostridia</taxon>
        <taxon>Lachnospirales</taxon>
        <taxon>Lachnospiraceae</taxon>
        <taxon>Anaerobutyricum</taxon>
    </lineage>
</organism>
<dbReference type="GO" id="GO:0016020">
    <property type="term" value="C:membrane"/>
    <property type="evidence" value="ECO:0007669"/>
    <property type="project" value="UniProtKB-SubCell"/>
</dbReference>
<reference evidence="8" key="1">
    <citation type="journal article" date="2021" name="PeerJ">
        <title>Extensive microbial diversity within the chicken gut microbiome revealed by metagenomics and culture.</title>
        <authorList>
            <person name="Gilroy R."/>
            <person name="Ravi A."/>
            <person name="Getino M."/>
            <person name="Pursley I."/>
            <person name="Horton D.L."/>
            <person name="Alikhan N.F."/>
            <person name="Baker D."/>
            <person name="Gharbi K."/>
            <person name="Hall N."/>
            <person name="Watson M."/>
            <person name="Adriaenssens E.M."/>
            <person name="Foster-Nyarko E."/>
            <person name="Jarju S."/>
            <person name="Secka A."/>
            <person name="Antonio M."/>
            <person name="Oren A."/>
            <person name="Chaudhuri R.R."/>
            <person name="La Ragione R."/>
            <person name="Hildebrand F."/>
            <person name="Pallen M.J."/>
        </authorList>
    </citation>
    <scope>NUCLEOTIDE SEQUENCE</scope>
    <source>
        <strain evidence="8">CHK179-28034</strain>
    </source>
</reference>
<feature type="transmembrane region" description="Helical" evidence="6">
    <location>
        <begin position="225"/>
        <end position="244"/>
    </location>
</feature>
<feature type="transmembrane region" description="Helical" evidence="6">
    <location>
        <begin position="64"/>
        <end position="81"/>
    </location>
</feature>
<keyword evidence="3 6" id="KW-1133">Transmembrane helix</keyword>
<evidence type="ECO:0000256" key="2">
    <source>
        <dbReference type="ARBA" id="ARBA00022692"/>
    </source>
</evidence>
<evidence type="ECO:0000259" key="7">
    <source>
        <dbReference type="Pfam" id="PF04932"/>
    </source>
</evidence>
<dbReference type="Proteomes" id="UP000824049">
    <property type="component" value="Unassembled WGS sequence"/>
</dbReference>
<feature type="transmembrane region" description="Helical" evidence="6">
    <location>
        <begin position="361"/>
        <end position="381"/>
    </location>
</feature>
<feature type="region of interest" description="Disordered" evidence="5">
    <location>
        <begin position="439"/>
        <end position="467"/>
    </location>
</feature>
<comment type="subcellular location">
    <subcellularLocation>
        <location evidence="1">Membrane</location>
        <topology evidence="1">Multi-pass membrane protein</topology>
    </subcellularLocation>
</comment>
<sequence length="490" mass="56194">MMNTLNGKAPGRKFWRTGSHSLNKEDYLDTAASVVLKIMLIVALFCPISTTMEGSRHPQYYQEFLLVNAVAVVFLLFYGIATIWQKRWNRENLVFCIKFLFVMCCYVFFYYLMMDSIQWKWQGVNCVISFGFFLLLMCGRNQEWFDRHHIIEFANRSIVISNLIGILVYLQGYASVYWYDFKFQLMLPQAFYGEKRFEWIYYHKSQYAFMLLLSLAFVLVHRKKFINRVTLALSIAVLLAGLYISHVNTAIVGGGLILVSFCVDWFIRNFKKIKLWIKVVVIPLFGAGVLGAGVMAFQKIAAERSVLTLGSRTYIWQSAIDLILKRPEGLGLRFTFKKLHLEGLGGMVTTNNGHNIFLNEILRLSIPVGVCFIIFFVLIIVYSLEKKFSFFTLGIWGALLMSMMMDYAVMNSGWTLMVFFFYTIFFLDVGARKKKAAVSGAGGEPQDDRGISEATSAEAAKAPDSPDIIIRQEGRTQYVHRKSKRVSETI</sequence>
<feature type="transmembrane region" description="Helical" evidence="6">
    <location>
        <begin position="34"/>
        <end position="52"/>
    </location>
</feature>
<protein>
    <submittedName>
        <fullName evidence="8">O-antigen ligase family protein</fullName>
    </submittedName>
</protein>
<proteinExistence type="predicted"/>
<feature type="transmembrane region" description="Helical" evidence="6">
    <location>
        <begin position="119"/>
        <end position="138"/>
    </location>
</feature>
<keyword evidence="2 6" id="KW-0812">Transmembrane</keyword>
<evidence type="ECO:0000313" key="8">
    <source>
        <dbReference type="EMBL" id="HIZ38545.1"/>
    </source>
</evidence>
<keyword evidence="4 6" id="KW-0472">Membrane</keyword>
<feature type="transmembrane region" description="Helical" evidence="6">
    <location>
        <begin position="388"/>
        <end position="408"/>
    </location>
</feature>
<dbReference type="PANTHER" id="PTHR37422">
    <property type="entry name" value="TEICHURONIC ACID BIOSYNTHESIS PROTEIN TUAE"/>
    <property type="match status" value="1"/>
</dbReference>